<evidence type="ECO:0000256" key="3">
    <source>
        <dbReference type="ARBA" id="ARBA00023125"/>
    </source>
</evidence>
<feature type="domain" description="Tyr recombinase" evidence="6">
    <location>
        <begin position="40"/>
        <end position="236"/>
    </location>
</feature>
<evidence type="ECO:0000313" key="8">
    <source>
        <dbReference type="Proteomes" id="UP000287563"/>
    </source>
</evidence>
<evidence type="ECO:0000256" key="4">
    <source>
        <dbReference type="ARBA" id="ARBA00023172"/>
    </source>
</evidence>
<reference evidence="7 8" key="1">
    <citation type="submission" date="2018-11" db="EMBL/GenBank/DDBJ databases">
        <title>Photobacterium sp. BEI247 sp. nov., a marine bacterium isolated from Yongle Blue Hole in the South China Sea.</title>
        <authorList>
            <person name="Wang X."/>
        </authorList>
    </citation>
    <scope>NUCLEOTIDE SEQUENCE [LARGE SCALE GENOMIC DNA]</scope>
    <source>
        <strain evidence="8">BEI247</strain>
    </source>
</reference>
<dbReference type="PANTHER" id="PTHR30349">
    <property type="entry name" value="PHAGE INTEGRASE-RELATED"/>
    <property type="match status" value="1"/>
</dbReference>
<comment type="caution">
    <text evidence="7">The sequence shown here is derived from an EMBL/GenBank/DDBJ whole genome shotgun (WGS) entry which is preliminary data.</text>
</comment>
<dbReference type="EMBL" id="RJLM01000024">
    <property type="protein sequence ID" value="RWX52864.1"/>
    <property type="molecule type" value="Genomic_DNA"/>
</dbReference>
<accession>A0A444JIH1</accession>
<keyword evidence="3" id="KW-0238">DNA-binding</keyword>
<dbReference type="GO" id="GO:0003677">
    <property type="term" value="F:DNA binding"/>
    <property type="evidence" value="ECO:0007669"/>
    <property type="project" value="UniProtKB-KW"/>
</dbReference>
<dbReference type="PROSITE" id="PS51898">
    <property type="entry name" value="TYR_RECOMBINASE"/>
    <property type="match status" value="1"/>
</dbReference>
<dbReference type="CDD" id="cd00397">
    <property type="entry name" value="DNA_BRE_C"/>
    <property type="match status" value="1"/>
</dbReference>
<dbReference type="InterPro" id="IPR050090">
    <property type="entry name" value="Tyrosine_recombinase_XerCD"/>
</dbReference>
<name>A0A444JIH1_9GAMM</name>
<evidence type="ECO:0000256" key="1">
    <source>
        <dbReference type="ARBA" id="ARBA00008857"/>
    </source>
</evidence>
<evidence type="ECO:0000256" key="2">
    <source>
        <dbReference type="ARBA" id="ARBA00022908"/>
    </source>
</evidence>
<dbReference type="GO" id="GO:0006310">
    <property type="term" value="P:DNA recombination"/>
    <property type="evidence" value="ECO:0007669"/>
    <property type="project" value="UniProtKB-KW"/>
</dbReference>
<keyword evidence="8" id="KW-1185">Reference proteome</keyword>
<dbReference type="OrthoDB" id="9801717at2"/>
<gene>
    <name evidence="7" type="ORF">EDI28_25080</name>
</gene>
<dbReference type="Pfam" id="PF00589">
    <property type="entry name" value="Phage_integrase"/>
    <property type="match status" value="1"/>
</dbReference>
<comment type="similarity">
    <text evidence="1">Belongs to the 'phage' integrase family.</text>
</comment>
<dbReference type="InterPro" id="IPR013762">
    <property type="entry name" value="Integrase-like_cat_sf"/>
</dbReference>
<dbReference type="PIRSF" id="PIRSF004576">
    <property type="entry name" value="Resolvase_Rsv"/>
    <property type="match status" value="1"/>
</dbReference>
<dbReference type="PANTHER" id="PTHR30349:SF41">
    <property type="entry name" value="INTEGRASE_RECOMBINASE PROTEIN MJ0367-RELATED"/>
    <property type="match status" value="1"/>
</dbReference>
<dbReference type="InterPro" id="IPR011010">
    <property type="entry name" value="DNA_brk_join_enz"/>
</dbReference>
<dbReference type="InterPro" id="IPR016423">
    <property type="entry name" value="Resolvase_Rsv"/>
</dbReference>
<evidence type="ECO:0000256" key="5">
    <source>
        <dbReference type="PIRSR" id="PIRSR004576-50"/>
    </source>
</evidence>
<dbReference type="AlphaFoldDB" id="A0A444JIH1"/>
<dbReference type="GO" id="GO:0015074">
    <property type="term" value="P:DNA integration"/>
    <property type="evidence" value="ECO:0007669"/>
    <property type="project" value="UniProtKB-KW"/>
</dbReference>
<dbReference type="InterPro" id="IPR002104">
    <property type="entry name" value="Integrase_catalytic"/>
</dbReference>
<keyword evidence="2" id="KW-0229">DNA integration</keyword>
<dbReference type="Gene3D" id="1.10.443.10">
    <property type="entry name" value="Intergrase catalytic core"/>
    <property type="match status" value="1"/>
</dbReference>
<evidence type="ECO:0000259" key="6">
    <source>
        <dbReference type="PROSITE" id="PS51898"/>
    </source>
</evidence>
<feature type="active site" description="O-(3'-phospho-DNA)-tyrosine intermediate" evidence="5">
    <location>
        <position position="222"/>
    </location>
</feature>
<organism evidence="7 8">
    <name type="scientific">Photobacterium chitinilyticum</name>
    <dbReference type="NCBI Taxonomy" id="2485123"/>
    <lineage>
        <taxon>Bacteria</taxon>
        <taxon>Pseudomonadati</taxon>
        <taxon>Pseudomonadota</taxon>
        <taxon>Gammaproteobacteria</taxon>
        <taxon>Vibrionales</taxon>
        <taxon>Vibrionaceae</taxon>
        <taxon>Photobacterium</taxon>
    </lineage>
</organism>
<protein>
    <submittedName>
        <fullName evidence="7">Site-specific integrase</fullName>
    </submittedName>
</protein>
<proteinExistence type="inferred from homology"/>
<dbReference type="SUPFAM" id="SSF56349">
    <property type="entry name" value="DNA breaking-rejoining enzymes"/>
    <property type="match status" value="1"/>
</dbReference>
<sequence length="259" mass="29442">MTLPAQLDRSTPALPPLKVDWHYHYAFRNLALQLIEQGAELPKYVLAPEISLLLDYCPHDHARMLFRLLFSSGGRITEVLTATRADYAKGLDGRGMISLVNLKRRGKGRPRKGEKERTRVVPLLDPQLCNEFERYLVTHCPNKRYPIFGSKKNRSKPITAQTARNWLAETVERAARDGITLPDMTVHTFRHSYAVNLLIHGVKRDQLQLWMGHSDPESTLVYTRLLSIDSGFAQPEISFSVAPADNPLLAIPTRHRLSE</sequence>
<dbReference type="RefSeq" id="WP_128786560.1">
    <property type="nucleotide sequence ID" value="NZ_RJLM01000024.1"/>
</dbReference>
<dbReference type="Proteomes" id="UP000287563">
    <property type="component" value="Unassembled WGS sequence"/>
</dbReference>
<keyword evidence="4" id="KW-0233">DNA recombination</keyword>
<evidence type="ECO:0000313" key="7">
    <source>
        <dbReference type="EMBL" id="RWX52864.1"/>
    </source>
</evidence>